<keyword evidence="2" id="KW-1185">Reference proteome</keyword>
<proteinExistence type="predicted"/>
<accession>A0A9N9D5P6</accession>
<organism evidence="1 2">
    <name type="scientific">Cetraspora pellucida</name>
    <dbReference type="NCBI Taxonomy" id="1433469"/>
    <lineage>
        <taxon>Eukaryota</taxon>
        <taxon>Fungi</taxon>
        <taxon>Fungi incertae sedis</taxon>
        <taxon>Mucoromycota</taxon>
        <taxon>Glomeromycotina</taxon>
        <taxon>Glomeromycetes</taxon>
        <taxon>Diversisporales</taxon>
        <taxon>Gigasporaceae</taxon>
        <taxon>Cetraspora</taxon>
    </lineage>
</organism>
<reference evidence="1" key="1">
    <citation type="submission" date="2021-06" db="EMBL/GenBank/DDBJ databases">
        <authorList>
            <person name="Kallberg Y."/>
            <person name="Tangrot J."/>
            <person name="Rosling A."/>
        </authorList>
    </citation>
    <scope>NUCLEOTIDE SEQUENCE</scope>
    <source>
        <strain evidence="1">FL966</strain>
    </source>
</reference>
<evidence type="ECO:0000313" key="2">
    <source>
        <dbReference type="Proteomes" id="UP000789759"/>
    </source>
</evidence>
<sequence length="40" mass="4989">MVQELKAFTDEEDWIEELEDDYEEQEMFYTDEYASEEDED</sequence>
<feature type="non-terminal residue" evidence="1">
    <location>
        <position position="40"/>
    </location>
</feature>
<dbReference type="EMBL" id="CAJVQA010005567">
    <property type="protein sequence ID" value="CAG8623377.1"/>
    <property type="molecule type" value="Genomic_DNA"/>
</dbReference>
<protein>
    <submittedName>
        <fullName evidence="1">25168_t:CDS:1</fullName>
    </submittedName>
</protein>
<gene>
    <name evidence="1" type="ORF">CPELLU_LOCUS8035</name>
</gene>
<comment type="caution">
    <text evidence="1">The sequence shown here is derived from an EMBL/GenBank/DDBJ whole genome shotgun (WGS) entry which is preliminary data.</text>
</comment>
<evidence type="ECO:0000313" key="1">
    <source>
        <dbReference type="EMBL" id="CAG8623377.1"/>
    </source>
</evidence>
<name>A0A9N9D5P6_9GLOM</name>
<dbReference type="Proteomes" id="UP000789759">
    <property type="component" value="Unassembled WGS sequence"/>
</dbReference>
<dbReference type="AlphaFoldDB" id="A0A9N9D5P6"/>